<name>A0A4Z0RAY5_9FIRM</name>
<gene>
    <name evidence="2" type="ORF">E4K67_00855</name>
</gene>
<comment type="caution">
    <text evidence="2">The sequence shown here is derived from an EMBL/GenBank/DDBJ whole genome shotgun (WGS) entry which is preliminary data.</text>
</comment>
<protein>
    <submittedName>
        <fullName evidence="2">Uncharacterized protein</fullName>
    </submittedName>
</protein>
<dbReference type="EMBL" id="SPQQ01000001">
    <property type="protein sequence ID" value="TGE39594.1"/>
    <property type="molecule type" value="Genomic_DNA"/>
</dbReference>
<dbReference type="AlphaFoldDB" id="A0A4Z0RAY5"/>
<accession>A0A4Z0RAY5</accession>
<proteinExistence type="predicted"/>
<sequence>MPAGNILVSRPAYERGLKPSLATTTAKASERVSADPLAGRREGGTGDGGRPVFRVAEKAARVARVASLGDGS</sequence>
<feature type="region of interest" description="Disordered" evidence="1">
    <location>
        <begin position="18"/>
        <end position="51"/>
    </location>
</feature>
<evidence type="ECO:0000313" key="2">
    <source>
        <dbReference type="EMBL" id="TGE39594.1"/>
    </source>
</evidence>
<dbReference type="Proteomes" id="UP000298460">
    <property type="component" value="Unassembled WGS sequence"/>
</dbReference>
<evidence type="ECO:0000256" key="1">
    <source>
        <dbReference type="SAM" id="MobiDB-lite"/>
    </source>
</evidence>
<evidence type="ECO:0000313" key="3">
    <source>
        <dbReference type="Proteomes" id="UP000298460"/>
    </source>
</evidence>
<organism evidence="2 3">
    <name type="scientific">Desulfosporosinus fructosivorans</name>
    <dbReference type="NCBI Taxonomy" id="2018669"/>
    <lineage>
        <taxon>Bacteria</taxon>
        <taxon>Bacillati</taxon>
        <taxon>Bacillota</taxon>
        <taxon>Clostridia</taxon>
        <taxon>Eubacteriales</taxon>
        <taxon>Desulfitobacteriaceae</taxon>
        <taxon>Desulfosporosinus</taxon>
    </lineage>
</organism>
<feature type="compositionally biased region" description="Basic and acidic residues" evidence="1">
    <location>
        <begin position="28"/>
        <end position="44"/>
    </location>
</feature>
<reference evidence="2 3" key="1">
    <citation type="submission" date="2019-03" db="EMBL/GenBank/DDBJ databases">
        <title>Draft Genome Sequence of Desulfosporosinus fructosivorans Strain 63.6F, Isolated from Marine Sediment in the Baltic Sea.</title>
        <authorList>
            <person name="Hausmann B."/>
            <person name="Vandieken V."/>
            <person name="Pjevac P."/>
            <person name="Schreck K."/>
            <person name="Herbold C.W."/>
            <person name="Loy A."/>
        </authorList>
    </citation>
    <scope>NUCLEOTIDE SEQUENCE [LARGE SCALE GENOMIC DNA]</scope>
    <source>
        <strain evidence="2 3">63.6F</strain>
    </source>
</reference>
<keyword evidence="3" id="KW-1185">Reference proteome</keyword>